<dbReference type="EMBL" id="AZJJ01000007">
    <property type="protein sequence ID" value="ETD25604.1"/>
    <property type="molecule type" value="Genomic_DNA"/>
</dbReference>
<evidence type="ECO:0000313" key="3">
    <source>
        <dbReference type="Proteomes" id="UP000018688"/>
    </source>
</evidence>
<reference evidence="2 3" key="1">
    <citation type="submission" date="2013-10" db="EMBL/GenBank/DDBJ databases">
        <title>The Genome Sequence of Helicobacter canis NCTC 12740.</title>
        <authorList>
            <consortium name="The Broad Institute Genomics Platform"/>
            <person name="Earl A."/>
            <person name="Fox J.G."/>
            <person name="Shen Z."/>
            <person name="Young S.K."/>
            <person name="Zeng Q."/>
            <person name="Gargeya S."/>
            <person name="Fitzgerald M."/>
            <person name="Abouelleil A."/>
            <person name="Alvarado L."/>
            <person name="Chapman S.B."/>
            <person name="Gainer-Dewar J."/>
            <person name="Goldberg J."/>
            <person name="Griggs A."/>
            <person name="Gujja S."/>
            <person name="Hansen M."/>
            <person name="Howarth C."/>
            <person name="Imamovic A."/>
            <person name="Ireland A."/>
            <person name="Larimer J."/>
            <person name="McCowan C."/>
            <person name="Murphy C."/>
            <person name="Pearson M."/>
            <person name="Poon T.W."/>
            <person name="Priest M."/>
            <person name="Roberts A."/>
            <person name="Saif S."/>
            <person name="Shea T."/>
            <person name="Sykes S."/>
            <person name="Wortman J."/>
            <person name="Nusbaum C."/>
            <person name="Birren B."/>
        </authorList>
    </citation>
    <scope>NUCLEOTIDE SEQUENCE [LARGE SCALE GENOMIC DNA]</scope>
    <source>
        <strain evidence="2 3">NCTC 12740</strain>
    </source>
</reference>
<evidence type="ECO:0000313" key="2">
    <source>
        <dbReference type="EMBL" id="ETD25604.1"/>
    </source>
</evidence>
<keyword evidence="1" id="KW-0472">Membrane</keyword>
<accession>V8CE27</accession>
<sequence length="136" mass="15079">MTSILAIVYLMDIVGRITTFAIICAIIFSIIAGFAGVQVLSIKFDEKSPDITEQDKKIVGNIFKISSTLLAISIFFAIFTPTQFFLTALAGFKAGNMIVEQPKINIILDKTYKILENKLDELLVESDKKIEQGDVK</sequence>
<keyword evidence="3" id="KW-1185">Reference proteome</keyword>
<dbReference type="HOGENOM" id="CLU_1872583_0_0_7"/>
<keyword evidence="1" id="KW-1133">Transmembrane helix</keyword>
<feature type="transmembrane region" description="Helical" evidence="1">
    <location>
        <begin position="20"/>
        <end position="40"/>
    </location>
</feature>
<organism evidence="2 3">
    <name type="scientific">Helicobacter canis NCTC 12740</name>
    <dbReference type="NCBI Taxonomy" id="1357399"/>
    <lineage>
        <taxon>Bacteria</taxon>
        <taxon>Pseudomonadati</taxon>
        <taxon>Campylobacterota</taxon>
        <taxon>Epsilonproteobacteria</taxon>
        <taxon>Campylobacterales</taxon>
        <taxon>Helicobacteraceae</taxon>
        <taxon>Helicobacter</taxon>
    </lineage>
</organism>
<proteinExistence type="predicted"/>
<name>V8CE27_9HELI</name>
<dbReference type="Proteomes" id="UP000018688">
    <property type="component" value="Unassembled WGS sequence"/>
</dbReference>
<dbReference type="PATRIC" id="fig|1357399.3.peg.1497"/>
<evidence type="ECO:0000256" key="1">
    <source>
        <dbReference type="SAM" id="Phobius"/>
    </source>
</evidence>
<dbReference type="AlphaFoldDB" id="V8CE27"/>
<dbReference type="RefSeq" id="WP_023930442.1">
    <property type="nucleotide sequence ID" value="NZ_KI669458.1"/>
</dbReference>
<dbReference type="STRING" id="1357399.HMPREF2087_01432"/>
<protein>
    <submittedName>
        <fullName evidence="2">Uncharacterized protein</fullName>
    </submittedName>
</protein>
<comment type="caution">
    <text evidence="2">The sequence shown here is derived from an EMBL/GenBank/DDBJ whole genome shotgun (WGS) entry which is preliminary data.</text>
</comment>
<keyword evidence="1" id="KW-0812">Transmembrane</keyword>
<gene>
    <name evidence="2" type="ORF">HMPREF2087_01432</name>
</gene>